<reference evidence="17 18" key="1">
    <citation type="submission" date="2022-06" db="EMBL/GenBank/DDBJ databases">
        <title>Rhizosaccharibacter gen. nov. sp. nov. KSS12, endophytic bacteria isolated from sugarcane.</title>
        <authorList>
            <person name="Pitiwittayakul N."/>
        </authorList>
    </citation>
    <scope>NUCLEOTIDE SEQUENCE [LARGE SCALE GENOMIC DNA]</scope>
    <source>
        <strain evidence="17 18">KSS12</strain>
    </source>
</reference>
<dbReference type="PROSITE" id="PS52016">
    <property type="entry name" value="TONB_DEPENDENT_REC_3"/>
    <property type="match status" value="1"/>
</dbReference>
<feature type="domain" description="TonB-dependent receptor-like beta-barrel" evidence="15">
    <location>
        <begin position="283"/>
        <end position="740"/>
    </location>
</feature>
<comment type="subcellular location">
    <subcellularLocation>
        <location evidence="1 12">Cell outer membrane</location>
        <topology evidence="1 12">Multi-pass membrane protein</topology>
    </subcellularLocation>
</comment>
<gene>
    <name evidence="17" type="ORF">NFI88_11605</name>
</gene>
<dbReference type="Pfam" id="PF07715">
    <property type="entry name" value="Plug"/>
    <property type="match status" value="1"/>
</dbReference>
<evidence type="ECO:0000313" key="17">
    <source>
        <dbReference type="EMBL" id="MCQ8241481.1"/>
    </source>
</evidence>
<evidence type="ECO:0000256" key="1">
    <source>
        <dbReference type="ARBA" id="ARBA00004571"/>
    </source>
</evidence>
<name>A0ABT1VYR7_9PROT</name>
<evidence type="ECO:0000256" key="9">
    <source>
        <dbReference type="ARBA" id="ARBA00023077"/>
    </source>
</evidence>
<dbReference type="Gene3D" id="2.170.130.10">
    <property type="entry name" value="TonB-dependent receptor, plug domain"/>
    <property type="match status" value="1"/>
</dbReference>
<organism evidence="17 18">
    <name type="scientific">Rhizosaccharibacter radicis</name>
    <dbReference type="NCBI Taxonomy" id="2782605"/>
    <lineage>
        <taxon>Bacteria</taxon>
        <taxon>Pseudomonadati</taxon>
        <taxon>Pseudomonadota</taxon>
        <taxon>Alphaproteobacteria</taxon>
        <taxon>Acetobacterales</taxon>
        <taxon>Acetobacteraceae</taxon>
        <taxon>Rhizosaccharibacter</taxon>
    </lineage>
</organism>
<keyword evidence="3 12" id="KW-1134">Transmembrane beta strand</keyword>
<keyword evidence="2 12" id="KW-0813">Transport</keyword>
<evidence type="ECO:0000256" key="4">
    <source>
        <dbReference type="ARBA" id="ARBA00022496"/>
    </source>
</evidence>
<evidence type="ECO:0000313" key="18">
    <source>
        <dbReference type="Proteomes" id="UP001524547"/>
    </source>
</evidence>
<evidence type="ECO:0000256" key="12">
    <source>
        <dbReference type="PROSITE-ProRule" id="PRU01360"/>
    </source>
</evidence>
<evidence type="ECO:0000256" key="5">
    <source>
        <dbReference type="ARBA" id="ARBA00022692"/>
    </source>
</evidence>
<keyword evidence="11 12" id="KW-0998">Cell outer membrane</keyword>
<protein>
    <submittedName>
        <fullName evidence="17">TonB-dependent receptor</fullName>
    </submittedName>
</protein>
<dbReference type="RefSeq" id="WP_422920219.1">
    <property type="nucleotide sequence ID" value="NZ_JAMZEJ010000006.1"/>
</dbReference>
<feature type="chain" id="PRO_5045878216" evidence="14">
    <location>
        <begin position="21"/>
        <end position="779"/>
    </location>
</feature>
<keyword evidence="9 13" id="KW-0798">TonB box</keyword>
<dbReference type="InterPro" id="IPR012910">
    <property type="entry name" value="Plug_dom"/>
</dbReference>
<keyword evidence="5 12" id="KW-0812">Transmembrane</keyword>
<dbReference type="PANTHER" id="PTHR32552">
    <property type="entry name" value="FERRICHROME IRON RECEPTOR-RELATED"/>
    <property type="match status" value="1"/>
</dbReference>
<dbReference type="EMBL" id="JAMZEJ010000006">
    <property type="protein sequence ID" value="MCQ8241481.1"/>
    <property type="molecule type" value="Genomic_DNA"/>
</dbReference>
<evidence type="ECO:0000259" key="15">
    <source>
        <dbReference type="Pfam" id="PF00593"/>
    </source>
</evidence>
<evidence type="ECO:0000256" key="10">
    <source>
        <dbReference type="ARBA" id="ARBA00023136"/>
    </source>
</evidence>
<evidence type="ECO:0000256" key="8">
    <source>
        <dbReference type="ARBA" id="ARBA00023065"/>
    </source>
</evidence>
<evidence type="ECO:0000256" key="2">
    <source>
        <dbReference type="ARBA" id="ARBA00022448"/>
    </source>
</evidence>
<dbReference type="PANTHER" id="PTHR32552:SF89">
    <property type="entry name" value="CATECHOLATE SIDEROPHORE RECEPTOR FIU"/>
    <property type="match status" value="1"/>
</dbReference>
<feature type="domain" description="TonB-dependent receptor plug" evidence="16">
    <location>
        <begin position="62"/>
        <end position="172"/>
    </location>
</feature>
<keyword evidence="8" id="KW-0406">Ion transport</keyword>
<sequence>MPCSRLGLLRHALLTSACLAGGAPYARGEAAAAGTAADHKIADGGEQPAGSEQVNVFGQGSTRQLTSVSSKIIGQAAPGTNPLKVLDRLPGVYFQSADPYGAYEWSANLYIRGFAQSQLGFTLDDIPLGDQQFDNYDGLSITRAIISDNVARANVSQGAGSVAIASTSNLGGAVQLYSDDPKDRRGGHLEQTFGSNDTFRTFLRLDSGVLNRTGTKFFVSYQHTDLDKWKGSGYNLSDQVNAKLVQPVGTTGSLKLYFDWSAIRQFDYQDLSLNYLQTLGSHVDNYYPNYAAAYRAAQGIFTRNEQLTNDPLDVSYYSGTARRQDILSGLTYDTLIGDVLDWKSTIYGHGNSGYSTWATPYTPSPNGAPLSVRTQSPSIERYGALSSASLDLGRHTIEAGLWYEYVQTGQARYFSQAPLLGQGTLGDLNDHTPRDPFAQAWGYLFDTNTVQVHIQDTWRVTDTLKLNAGFRSLVTRTASNVYAQNPAFNGGNLVGSGALTASDGFLPQFSANWRFLPRHELFADISHNMRGFPVDGYGTNSSNTPWSANAAAFNRIRDTLKPETSWVYEGGYRLTTRPVTALLSVYHVDFSNRLQTISFGPIINPTTAVQNVGGVTTNGVEGSATITLLRGVSFFNSVSYNRSTFDDSLTTSAGEYHLRGKSVPNYPTLMYKTSLSVERGPYEAHIDGDYVSHRYLSYLNDASVPGYFIASLGARYTLGRDVLHLGPMRKVTFQLNAYNLFNKRYIATTGEVGNSLSGDYQSFLIGAPRQFFGTVGVDF</sequence>
<keyword evidence="6 14" id="KW-0732">Signal</keyword>
<comment type="similarity">
    <text evidence="12 13">Belongs to the TonB-dependent receptor family.</text>
</comment>
<evidence type="ECO:0000256" key="11">
    <source>
        <dbReference type="ARBA" id="ARBA00023237"/>
    </source>
</evidence>
<keyword evidence="7" id="KW-0408">Iron</keyword>
<dbReference type="Proteomes" id="UP001524547">
    <property type="component" value="Unassembled WGS sequence"/>
</dbReference>
<evidence type="ECO:0000256" key="6">
    <source>
        <dbReference type="ARBA" id="ARBA00022729"/>
    </source>
</evidence>
<comment type="caution">
    <text evidence="17">The sequence shown here is derived from an EMBL/GenBank/DDBJ whole genome shotgun (WGS) entry which is preliminary data.</text>
</comment>
<evidence type="ECO:0000256" key="7">
    <source>
        <dbReference type="ARBA" id="ARBA00023004"/>
    </source>
</evidence>
<evidence type="ECO:0000259" key="16">
    <source>
        <dbReference type="Pfam" id="PF07715"/>
    </source>
</evidence>
<evidence type="ECO:0000256" key="3">
    <source>
        <dbReference type="ARBA" id="ARBA00022452"/>
    </source>
</evidence>
<accession>A0ABT1VYR7</accession>
<dbReference type="InterPro" id="IPR037066">
    <property type="entry name" value="Plug_dom_sf"/>
</dbReference>
<dbReference type="InterPro" id="IPR000531">
    <property type="entry name" value="Beta-barrel_TonB"/>
</dbReference>
<keyword evidence="17" id="KW-0675">Receptor</keyword>
<dbReference type="Gene3D" id="2.40.170.20">
    <property type="entry name" value="TonB-dependent receptor, beta-barrel domain"/>
    <property type="match status" value="1"/>
</dbReference>
<evidence type="ECO:0000256" key="14">
    <source>
        <dbReference type="SAM" id="SignalP"/>
    </source>
</evidence>
<proteinExistence type="inferred from homology"/>
<dbReference type="SUPFAM" id="SSF56935">
    <property type="entry name" value="Porins"/>
    <property type="match status" value="1"/>
</dbReference>
<dbReference type="InterPro" id="IPR039426">
    <property type="entry name" value="TonB-dep_rcpt-like"/>
</dbReference>
<feature type="signal peptide" evidence="14">
    <location>
        <begin position="1"/>
        <end position="20"/>
    </location>
</feature>
<dbReference type="Pfam" id="PF00593">
    <property type="entry name" value="TonB_dep_Rec_b-barrel"/>
    <property type="match status" value="1"/>
</dbReference>
<keyword evidence="10 12" id="KW-0472">Membrane</keyword>
<dbReference type="InterPro" id="IPR036942">
    <property type="entry name" value="Beta-barrel_TonB_sf"/>
</dbReference>
<keyword evidence="4" id="KW-0410">Iron transport</keyword>
<evidence type="ECO:0000256" key="13">
    <source>
        <dbReference type="RuleBase" id="RU003357"/>
    </source>
</evidence>
<keyword evidence="18" id="KW-1185">Reference proteome</keyword>